<dbReference type="KEGG" id="peu:105131984"/>
<reference evidence="3" key="1">
    <citation type="submission" date="2025-08" db="UniProtKB">
        <authorList>
            <consortium name="RefSeq"/>
        </authorList>
    </citation>
    <scope>IDENTIFICATION</scope>
</reference>
<feature type="chain" id="PRO_5042500117" evidence="1">
    <location>
        <begin position="25"/>
        <end position="111"/>
    </location>
</feature>
<dbReference type="RefSeq" id="XP_011033520.1">
    <property type="nucleotide sequence ID" value="XM_011035218.1"/>
</dbReference>
<evidence type="ECO:0000256" key="1">
    <source>
        <dbReference type="SAM" id="SignalP"/>
    </source>
</evidence>
<gene>
    <name evidence="3" type="primary">LOC105131984</name>
</gene>
<organism evidence="2 3">
    <name type="scientific">Populus euphratica</name>
    <name type="common">Euphrates poplar</name>
    <dbReference type="NCBI Taxonomy" id="75702"/>
    <lineage>
        <taxon>Eukaryota</taxon>
        <taxon>Viridiplantae</taxon>
        <taxon>Streptophyta</taxon>
        <taxon>Embryophyta</taxon>
        <taxon>Tracheophyta</taxon>
        <taxon>Spermatophyta</taxon>
        <taxon>Magnoliopsida</taxon>
        <taxon>eudicotyledons</taxon>
        <taxon>Gunneridae</taxon>
        <taxon>Pentapetalae</taxon>
        <taxon>rosids</taxon>
        <taxon>fabids</taxon>
        <taxon>Malpighiales</taxon>
        <taxon>Salicaceae</taxon>
        <taxon>Saliceae</taxon>
        <taxon>Populus</taxon>
    </lineage>
</organism>
<keyword evidence="1" id="KW-0732">Signal</keyword>
<sequence length="111" mass="12752">MCYPGFYRDCLLCLFLGKLPAWFAETEIGIEPSTEKWMNKLFRSNGFRVGHNCEVAGNLGKEVAPGEYKNIYYWLQTKCNFQMIMCGNLFMILNIKHLLLDFVVLLDKGGA</sequence>
<proteinExistence type="predicted"/>
<dbReference type="AlphaFoldDB" id="A0AAJ6UQ24"/>
<keyword evidence="2" id="KW-1185">Reference proteome</keyword>
<accession>A0AAJ6UQ24</accession>
<feature type="signal peptide" evidence="1">
    <location>
        <begin position="1"/>
        <end position="24"/>
    </location>
</feature>
<name>A0AAJ6UQ24_POPEU</name>
<dbReference type="GeneID" id="105131984"/>
<protein>
    <submittedName>
        <fullName evidence="3">Uncharacterized protein LOC105131984</fullName>
    </submittedName>
</protein>
<evidence type="ECO:0000313" key="2">
    <source>
        <dbReference type="Proteomes" id="UP000694918"/>
    </source>
</evidence>
<dbReference type="Proteomes" id="UP000694918">
    <property type="component" value="Unplaced"/>
</dbReference>
<evidence type="ECO:0000313" key="3">
    <source>
        <dbReference type="RefSeq" id="XP_011033520.1"/>
    </source>
</evidence>